<dbReference type="GO" id="GO:0055085">
    <property type="term" value="P:transmembrane transport"/>
    <property type="evidence" value="ECO:0007669"/>
    <property type="project" value="InterPro"/>
</dbReference>
<evidence type="ECO:0000259" key="6">
    <source>
        <dbReference type="PROSITE" id="PS50801"/>
    </source>
</evidence>
<reference evidence="7 8" key="1">
    <citation type="submission" date="2015-09" db="EMBL/GenBank/DDBJ databases">
        <authorList>
            <consortium name="Swine Surveillance"/>
        </authorList>
    </citation>
    <scope>NUCLEOTIDE SEQUENCE [LARGE SCALE GENOMIC DNA]</scope>
    <source>
        <strain evidence="7 8">CECT 7648</strain>
    </source>
</reference>
<feature type="transmembrane region" description="Helical" evidence="5">
    <location>
        <begin position="351"/>
        <end position="371"/>
    </location>
</feature>
<evidence type="ECO:0000313" key="8">
    <source>
        <dbReference type="Proteomes" id="UP000054935"/>
    </source>
</evidence>
<keyword evidence="2 5" id="KW-0812">Transmembrane</keyword>
<feature type="transmembrane region" description="Helical" evidence="5">
    <location>
        <begin position="137"/>
        <end position="155"/>
    </location>
</feature>
<dbReference type="InterPro" id="IPR036513">
    <property type="entry name" value="STAS_dom_sf"/>
</dbReference>
<evidence type="ECO:0000256" key="2">
    <source>
        <dbReference type="ARBA" id="ARBA00022692"/>
    </source>
</evidence>
<evidence type="ECO:0000256" key="3">
    <source>
        <dbReference type="ARBA" id="ARBA00022989"/>
    </source>
</evidence>
<dbReference type="OrthoDB" id="9769739at2"/>
<dbReference type="PANTHER" id="PTHR11814">
    <property type="entry name" value="SULFATE TRANSPORTER"/>
    <property type="match status" value="1"/>
</dbReference>
<feature type="transmembrane region" description="Helical" evidence="5">
    <location>
        <begin position="109"/>
        <end position="131"/>
    </location>
</feature>
<dbReference type="InterPro" id="IPR011547">
    <property type="entry name" value="SLC26A/SulP_dom"/>
</dbReference>
<protein>
    <submittedName>
        <fullName evidence="7">Putative sulfate transporterc/MT1781</fullName>
    </submittedName>
</protein>
<comment type="subcellular location">
    <subcellularLocation>
        <location evidence="1">Membrane</location>
        <topology evidence="1">Multi-pass membrane protein</topology>
    </subcellularLocation>
</comment>
<keyword evidence="3 5" id="KW-1133">Transmembrane helix</keyword>
<dbReference type="PROSITE" id="PS50801">
    <property type="entry name" value="STAS"/>
    <property type="match status" value="1"/>
</dbReference>
<keyword evidence="8" id="KW-1185">Reference proteome</keyword>
<feature type="domain" description="STAS" evidence="6">
    <location>
        <begin position="461"/>
        <end position="581"/>
    </location>
</feature>
<dbReference type="EMBL" id="CYSE01000001">
    <property type="protein sequence ID" value="CUH74789.1"/>
    <property type="molecule type" value="Genomic_DNA"/>
</dbReference>
<name>A0A0P1FZD7_9RHOB</name>
<gene>
    <name evidence="7" type="ORF">TRN7648_00085</name>
</gene>
<dbReference type="Gene3D" id="3.30.750.24">
    <property type="entry name" value="STAS domain"/>
    <property type="match status" value="1"/>
</dbReference>
<feature type="transmembrane region" description="Helical" evidence="5">
    <location>
        <begin position="277"/>
        <end position="301"/>
    </location>
</feature>
<sequence length="583" mass="62396">MKSPRLTAASLKQYFPILDWMKTYDRDTATSDIVAAVIVTIMLIPQSLAYALLAGLPAEMGLYASIAPLMMYAIFGTSRALAVGPVAVVSLMTAAAIGNLGLTDPMQIALAAGTLAFISGAMLTVMGVFKLGFLANFLSHPVIAGFITASGVLIAMSQLKHIFGIEAGGHTIIHLIESLLEHQEQTNIITMFIGFSAVGFLFWVRKGLKPLLMSFGLSPRMADIGAKAGPVAAVVVTVLATWIFGLNDKGVKIVGEVPMGLPPITMPSLSPDLWSELFMSALLISIIGFVESVSVAQTLAAKRRQRISPDQELIGLGMSNVGSSLSGGFPVTGGFSRSVVNFDAGAVTPAAGAFTAVGILIATLLLTPLLYFLPKATLAATIIVAVLSLVDFSILTKAWGYSKVDFAAVAATIFLTLGFGVEVGVSAGVLLSIGLHLYHTSRPHVAEVGLVPGTQHFRNIHRHKVETHPELVTLRVDEALYFANARFLEDYVLNRVTCDEPLKHVVLMCPAVNEIDMSALEALEELNRRLEEMGITLHMSEVKGPVMDRLQRSHFLHELTGEVFLSQYDAWAKLTQADLRAAS</sequence>
<evidence type="ECO:0000256" key="4">
    <source>
        <dbReference type="ARBA" id="ARBA00023136"/>
    </source>
</evidence>
<keyword evidence="4 5" id="KW-0472">Membrane</keyword>
<evidence type="ECO:0000256" key="1">
    <source>
        <dbReference type="ARBA" id="ARBA00004141"/>
    </source>
</evidence>
<feature type="transmembrane region" description="Helical" evidence="5">
    <location>
        <begin position="33"/>
        <end position="53"/>
    </location>
</feature>
<evidence type="ECO:0000256" key="5">
    <source>
        <dbReference type="SAM" id="Phobius"/>
    </source>
</evidence>
<accession>A0A0P1FZD7</accession>
<feature type="transmembrane region" description="Helical" evidence="5">
    <location>
        <begin position="224"/>
        <end position="244"/>
    </location>
</feature>
<feature type="transmembrane region" description="Helical" evidence="5">
    <location>
        <begin position="378"/>
        <end position="400"/>
    </location>
</feature>
<proteinExistence type="predicted"/>
<dbReference type="Pfam" id="PF00916">
    <property type="entry name" value="Sulfate_transp"/>
    <property type="match status" value="1"/>
</dbReference>
<dbReference type="RefSeq" id="WP_058245674.1">
    <property type="nucleotide sequence ID" value="NZ_CYSE01000001.1"/>
</dbReference>
<dbReference type="NCBIfam" id="TIGR00815">
    <property type="entry name" value="sulP"/>
    <property type="match status" value="1"/>
</dbReference>
<feature type="transmembrane region" description="Helical" evidence="5">
    <location>
        <begin position="406"/>
        <end position="433"/>
    </location>
</feature>
<dbReference type="InterPro" id="IPR002645">
    <property type="entry name" value="STAS_dom"/>
</dbReference>
<dbReference type="Pfam" id="PF01740">
    <property type="entry name" value="STAS"/>
    <property type="match status" value="1"/>
</dbReference>
<dbReference type="STRING" id="441103.TRN7648_00085"/>
<dbReference type="CDD" id="cd07042">
    <property type="entry name" value="STAS_SulP_like_sulfate_transporter"/>
    <property type="match status" value="1"/>
</dbReference>
<dbReference type="SUPFAM" id="SSF52091">
    <property type="entry name" value="SpoIIaa-like"/>
    <property type="match status" value="1"/>
</dbReference>
<dbReference type="GO" id="GO:0016020">
    <property type="term" value="C:membrane"/>
    <property type="evidence" value="ECO:0007669"/>
    <property type="project" value="UniProtKB-SubCell"/>
</dbReference>
<feature type="transmembrane region" description="Helical" evidence="5">
    <location>
        <begin position="313"/>
        <end position="331"/>
    </location>
</feature>
<dbReference type="AlphaFoldDB" id="A0A0P1FZD7"/>
<feature type="transmembrane region" description="Helical" evidence="5">
    <location>
        <begin position="186"/>
        <end position="204"/>
    </location>
</feature>
<dbReference type="InterPro" id="IPR001902">
    <property type="entry name" value="SLC26A/SulP_fam"/>
</dbReference>
<organism evidence="7 8">
    <name type="scientific">Tropicibacter naphthalenivorans</name>
    <dbReference type="NCBI Taxonomy" id="441103"/>
    <lineage>
        <taxon>Bacteria</taxon>
        <taxon>Pseudomonadati</taxon>
        <taxon>Pseudomonadota</taxon>
        <taxon>Alphaproteobacteria</taxon>
        <taxon>Rhodobacterales</taxon>
        <taxon>Roseobacteraceae</taxon>
        <taxon>Tropicibacter</taxon>
    </lineage>
</organism>
<dbReference type="Proteomes" id="UP000054935">
    <property type="component" value="Unassembled WGS sequence"/>
</dbReference>
<feature type="transmembrane region" description="Helical" evidence="5">
    <location>
        <begin position="82"/>
        <end position="102"/>
    </location>
</feature>
<evidence type="ECO:0000313" key="7">
    <source>
        <dbReference type="EMBL" id="CUH74789.1"/>
    </source>
</evidence>